<dbReference type="PANTHER" id="PTHR33452">
    <property type="entry name" value="OXIDOREDUCTASE CATD-RELATED"/>
    <property type="match status" value="1"/>
</dbReference>
<evidence type="ECO:0000256" key="4">
    <source>
        <dbReference type="ARBA" id="ARBA00022692"/>
    </source>
</evidence>
<comment type="subcellular location">
    <subcellularLocation>
        <location evidence="1">Cell membrane</location>
        <topology evidence="1">Multi-pass membrane protein</topology>
    </subcellularLocation>
</comment>
<evidence type="ECO:0000256" key="6">
    <source>
        <dbReference type="ARBA" id="ARBA00023136"/>
    </source>
</evidence>
<keyword evidence="6 7" id="KW-0472">Membrane</keyword>
<comment type="similarity">
    <text evidence="2">Belongs to the DoxX family.</text>
</comment>
<keyword evidence="5 7" id="KW-1133">Transmembrane helix</keyword>
<feature type="transmembrane region" description="Helical" evidence="7">
    <location>
        <begin position="52"/>
        <end position="70"/>
    </location>
</feature>
<evidence type="ECO:0000256" key="1">
    <source>
        <dbReference type="ARBA" id="ARBA00004651"/>
    </source>
</evidence>
<evidence type="ECO:0000256" key="2">
    <source>
        <dbReference type="ARBA" id="ARBA00006679"/>
    </source>
</evidence>
<organism evidence="8 9">
    <name type="scientific">Dongia rigui</name>
    <dbReference type="NCBI Taxonomy" id="940149"/>
    <lineage>
        <taxon>Bacteria</taxon>
        <taxon>Pseudomonadati</taxon>
        <taxon>Pseudomonadota</taxon>
        <taxon>Alphaproteobacteria</taxon>
        <taxon>Rhodospirillales</taxon>
        <taxon>Dongiaceae</taxon>
        <taxon>Dongia</taxon>
    </lineage>
</organism>
<gene>
    <name evidence="8" type="ORF">SMD31_06550</name>
</gene>
<dbReference type="EMBL" id="JAXCLX010000001">
    <property type="protein sequence ID" value="MDY0871573.1"/>
    <property type="molecule type" value="Genomic_DNA"/>
</dbReference>
<dbReference type="InterPro" id="IPR032808">
    <property type="entry name" value="DoxX"/>
</dbReference>
<name>A0ABU5DWI2_9PROT</name>
<protein>
    <submittedName>
        <fullName evidence="8">DoxX family protein</fullName>
    </submittedName>
</protein>
<feature type="transmembrane region" description="Helical" evidence="7">
    <location>
        <begin position="104"/>
        <end position="124"/>
    </location>
</feature>
<evidence type="ECO:0000256" key="5">
    <source>
        <dbReference type="ARBA" id="ARBA00022989"/>
    </source>
</evidence>
<keyword evidence="9" id="KW-1185">Reference proteome</keyword>
<dbReference type="InterPro" id="IPR051907">
    <property type="entry name" value="DoxX-like_oxidoreductase"/>
</dbReference>
<evidence type="ECO:0000256" key="3">
    <source>
        <dbReference type="ARBA" id="ARBA00022475"/>
    </source>
</evidence>
<evidence type="ECO:0000256" key="7">
    <source>
        <dbReference type="SAM" id="Phobius"/>
    </source>
</evidence>
<evidence type="ECO:0000313" key="9">
    <source>
        <dbReference type="Proteomes" id="UP001271769"/>
    </source>
</evidence>
<keyword evidence="3" id="KW-1003">Cell membrane</keyword>
<feature type="transmembrane region" description="Helical" evidence="7">
    <location>
        <begin position="12"/>
        <end position="32"/>
    </location>
</feature>
<evidence type="ECO:0000313" key="8">
    <source>
        <dbReference type="EMBL" id="MDY0871573.1"/>
    </source>
</evidence>
<keyword evidence="4 7" id="KW-0812">Transmembrane</keyword>
<dbReference type="Proteomes" id="UP001271769">
    <property type="component" value="Unassembled WGS sequence"/>
</dbReference>
<dbReference type="RefSeq" id="WP_320500004.1">
    <property type="nucleotide sequence ID" value="NZ_JAXCLX010000001.1"/>
</dbReference>
<comment type="caution">
    <text evidence="8">The sequence shown here is derived from an EMBL/GenBank/DDBJ whole genome shotgun (WGS) entry which is preliminary data.</text>
</comment>
<accession>A0ABU5DWI2</accession>
<proteinExistence type="inferred from homology"/>
<reference evidence="8 9" key="1">
    <citation type="journal article" date="2013" name="Antonie Van Leeuwenhoek">
        <title>Dongia rigui sp. nov., isolated from freshwater of a large wetland in Korea.</title>
        <authorList>
            <person name="Baik K.S."/>
            <person name="Hwang Y.M."/>
            <person name="Choi J.S."/>
            <person name="Kwon J."/>
            <person name="Seong C.N."/>
        </authorList>
    </citation>
    <scope>NUCLEOTIDE SEQUENCE [LARGE SCALE GENOMIC DNA]</scope>
    <source>
        <strain evidence="8 9">04SU4-P</strain>
    </source>
</reference>
<sequence length="131" mass="13973">MALSSQLNSWAPRVLSIVRIVAGLAFMVHGLGKHFGFPDLGMVFDPGSPPWIAGWIELVGGALIAVGLFTRLAAFISSGTMAVAYFMVHAPQSFYPAVNGGEAALLYCFLFFYLVFAGPGPWSVDAKMGRS</sequence>
<dbReference type="Pfam" id="PF07681">
    <property type="entry name" value="DoxX"/>
    <property type="match status" value="1"/>
</dbReference>
<dbReference type="PANTHER" id="PTHR33452:SF4">
    <property type="entry name" value="BLL4328 PROTEIN"/>
    <property type="match status" value="1"/>
</dbReference>